<dbReference type="EMBL" id="CSAJ01000758">
    <property type="protein sequence ID" value="COX16851.1"/>
    <property type="molecule type" value="Genomic_DNA"/>
</dbReference>
<dbReference type="EMBL" id="CFOE01000047">
    <property type="protein sequence ID" value="CFE36921.1"/>
    <property type="molecule type" value="Genomic_DNA"/>
</dbReference>
<gene>
    <name evidence="1" type="primary">fum_2</name>
    <name evidence="2" type="synonym">fum</name>
    <name evidence="1" type="ORF">ERS007681_00636</name>
    <name evidence="2" type="ORF">ERS007720_04024</name>
    <name evidence="3" type="ORF">ERS007739_03854</name>
</gene>
<reference evidence="4 5" key="1">
    <citation type="submission" date="2015-03" db="EMBL/GenBank/DDBJ databases">
        <authorList>
            <consortium name="Pathogen Informatics"/>
        </authorList>
    </citation>
    <scope>NUCLEOTIDE SEQUENCE [LARGE SCALE GENOMIC DNA]</scope>
    <source>
        <strain evidence="1 6">G09901357</strain>
        <strain evidence="2 5">M09401471</strain>
        <strain evidence="4">N09902308</strain>
    </source>
</reference>
<dbReference type="AlphaFoldDB" id="A0A654T5H1"/>
<sequence>MIDRGLIGDRLSIEDLDRRLDVLAMAKAEQLDSDRL</sequence>
<dbReference type="GO" id="GO:0004333">
    <property type="term" value="F:fumarate hydratase activity"/>
    <property type="evidence" value="ECO:0007669"/>
    <property type="project" value="UniProtKB-EC"/>
</dbReference>
<reference evidence="3" key="2">
    <citation type="submission" date="2015-03" db="EMBL/GenBank/DDBJ databases">
        <authorList>
            <consortium name="Pathogen Informatics"/>
            <person name="Murphy D."/>
        </authorList>
    </citation>
    <scope>NUCLEOTIDE SEQUENCE</scope>
    <source>
        <strain evidence="3">N09902308</strain>
    </source>
</reference>
<keyword evidence="1" id="KW-0456">Lyase</keyword>
<name>A0A654T5H1_MYCTX</name>
<proteinExistence type="predicted"/>
<evidence type="ECO:0000313" key="2">
    <source>
        <dbReference type="EMBL" id="COX16851.1"/>
    </source>
</evidence>
<dbReference type="EMBL" id="CSBK01002134">
    <property type="protein sequence ID" value="COZ52474.1"/>
    <property type="molecule type" value="Genomic_DNA"/>
</dbReference>
<evidence type="ECO:0000313" key="1">
    <source>
        <dbReference type="EMBL" id="CFE36921.1"/>
    </source>
</evidence>
<protein>
    <submittedName>
        <fullName evidence="1">Fumarase Fum</fullName>
        <ecNumber evidence="1">4.2.1.2</ecNumber>
    </submittedName>
</protein>
<accession>A0A654T5H1</accession>
<dbReference type="Proteomes" id="UP000048289">
    <property type="component" value="Unassembled WGS sequence"/>
</dbReference>
<organism evidence="1 6">
    <name type="scientific">Mycobacterium tuberculosis</name>
    <dbReference type="NCBI Taxonomy" id="1773"/>
    <lineage>
        <taxon>Bacteria</taxon>
        <taxon>Bacillati</taxon>
        <taxon>Actinomycetota</taxon>
        <taxon>Actinomycetes</taxon>
        <taxon>Mycobacteriales</taxon>
        <taxon>Mycobacteriaceae</taxon>
        <taxon>Mycobacterium</taxon>
        <taxon>Mycobacterium tuberculosis complex</taxon>
    </lineage>
</organism>
<dbReference type="Proteomes" id="UP000039021">
    <property type="component" value="Unassembled WGS sequence"/>
</dbReference>
<dbReference type="EC" id="4.2.1.2" evidence="1"/>
<evidence type="ECO:0000313" key="4">
    <source>
        <dbReference type="Proteomes" id="UP000039021"/>
    </source>
</evidence>
<evidence type="ECO:0000313" key="5">
    <source>
        <dbReference type="Proteomes" id="UP000044938"/>
    </source>
</evidence>
<evidence type="ECO:0000313" key="6">
    <source>
        <dbReference type="Proteomes" id="UP000048289"/>
    </source>
</evidence>
<evidence type="ECO:0000313" key="3">
    <source>
        <dbReference type="EMBL" id="COZ52474.1"/>
    </source>
</evidence>
<dbReference type="Proteomes" id="UP000044938">
    <property type="component" value="Unassembled WGS sequence"/>
</dbReference>